<evidence type="ECO:0000313" key="11">
    <source>
        <dbReference type="Proteomes" id="UP000032141"/>
    </source>
</evidence>
<dbReference type="GO" id="GO:0003700">
    <property type="term" value="F:DNA-binding transcription factor activity"/>
    <property type="evidence" value="ECO:0007669"/>
    <property type="project" value="InterPro"/>
</dbReference>
<evidence type="ECO:0000256" key="5">
    <source>
        <dbReference type="ARBA" id="ARBA00023163"/>
    </source>
</evidence>
<dbReference type="OMA" id="TSEHLWP"/>
<dbReference type="eggNOG" id="ENOG502QV26">
    <property type="taxonomic scope" value="Eukaryota"/>
</dbReference>
<dbReference type="PANTHER" id="PTHR45966">
    <property type="entry name" value="GDSL-LIKE LIPASE/ACYLHYDROLASE"/>
    <property type="match status" value="1"/>
</dbReference>
<dbReference type="Proteomes" id="UP000032141">
    <property type="component" value="Chromosome C1"/>
</dbReference>
<keyword evidence="5" id="KW-0804">Transcription</keyword>
<feature type="domain" description="AP2/ERF" evidence="9">
    <location>
        <begin position="131"/>
        <end position="188"/>
    </location>
</feature>
<evidence type="ECO:0000256" key="6">
    <source>
        <dbReference type="ARBA" id="ARBA00023242"/>
    </source>
</evidence>
<dbReference type="STRING" id="109376.A0A0D3ADR2"/>
<feature type="compositionally biased region" description="Polar residues" evidence="8">
    <location>
        <begin position="211"/>
        <end position="220"/>
    </location>
</feature>
<dbReference type="HOGENOM" id="CLU_447167_0_0_1"/>
<dbReference type="CDD" id="cd00018">
    <property type="entry name" value="AP2"/>
    <property type="match status" value="1"/>
</dbReference>
<evidence type="ECO:0000256" key="2">
    <source>
        <dbReference type="ARBA" id="ARBA00022729"/>
    </source>
</evidence>
<dbReference type="FunFam" id="3.30.730.10:FF:000001">
    <property type="entry name" value="Ethylene-responsive transcription factor 2"/>
    <property type="match status" value="1"/>
</dbReference>
<dbReference type="InterPro" id="IPR016177">
    <property type="entry name" value="DNA-bd_dom_sf"/>
</dbReference>
<dbReference type="InterPro" id="IPR001471">
    <property type="entry name" value="AP2/ERF_dom"/>
</dbReference>
<reference evidence="10" key="2">
    <citation type="submission" date="2015-03" db="UniProtKB">
        <authorList>
            <consortium name="EnsemblPlants"/>
        </authorList>
    </citation>
    <scope>IDENTIFICATION</scope>
</reference>
<name>A0A0D3ADR2_BRAOL</name>
<comment type="similarity">
    <text evidence="7">Belongs to the AP2/ERF transcription factor family. ERF subfamily.</text>
</comment>
<dbReference type="Gramene" id="Bo1g134510.1">
    <property type="protein sequence ID" value="Bo1g134510.1"/>
    <property type="gene ID" value="Bo1g134510"/>
</dbReference>
<proteinExistence type="inferred from homology"/>
<dbReference type="AlphaFoldDB" id="A0A0D3ADR2"/>
<evidence type="ECO:0000256" key="3">
    <source>
        <dbReference type="ARBA" id="ARBA00023015"/>
    </source>
</evidence>
<dbReference type="EnsemblPlants" id="Bo1g134510.1">
    <property type="protein sequence ID" value="Bo1g134510.1"/>
    <property type="gene ID" value="Bo1g134510"/>
</dbReference>
<dbReference type="PANTHER" id="PTHR45966:SF1">
    <property type="entry name" value="GDSL ESTERASE_LIPASE 1-RELATED"/>
    <property type="match status" value="1"/>
</dbReference>
<dbReference type="InterPro" id="IPR036514">
    <property type="entry name" value="SGNH_hydro_sf"/>
</dbReference>
<evidence type="ECO:0000256" key="4">
    <source>
        <dbReference type="ARBA" id="ARBA00023125"/>
    </source>
</evidence>
<feature type="region of interest" description="Disordered" evidence="8">
    <location>
        <begin position="186"/>
        <end position="220"/>
    </location>
</feature>
<keyword evidence="3" id="KW-0805">Transcription regulation</keyword>
<evidence type="ECO:0000256" key="8">
    <source>
        <dbReference type="SAM" id="MobiDB-lite"/>
    </source>
</evidence>
<keyword evidence="2" id="KW-0732">Signal</keyword>
<keyword evidence="4" id="KW-0238">DNA-binding</keyword>
<dbReference type="Pfam" id="PF00847">
    <property type="entry name" value="AP2"/>
    <property type="match status" value="1"/>
</dbReference>
<organism evidence="10 11">
    <name type="scientific">Brassica oleracea var. oleracea</name>
    <dbReference type="NCBI Taxonomy" id="109376"/>
    <lineage>
        <taxon>Eukaryota</taxon>
        <taxon>Viridiplantae</taxon>
        <taxon>Streptophyta</taxon>
        <taxon>Embryophyta</taxon>
        <taxon>Tracheophyta</taxon>
        <taxon>Spermatophyta</taxon>
        <taxon>Magnoliopsida</taxon>
        <taxon>eudicotyledons</taxon>
        <taxon>Gunneridae</taxon>
        <taxon>Pentapetalae</taxon>
        <taxon>rosids</taxon>
        <taxon>malvids</taxon>
        <taxon>Brassicales</taxon>
        <taxon>Brassicaceae</taxon>
        <taxon>Brassiceae</taxon>
        <taxon>Brassica</taxon>
    </lineage>
</organism>
<evidence type="ECO:0000256" key="7">
    <source>
        <dbReference type="ARBA" id="ARBA00024343"/>
    </source>
</evidence>
<dbReference type="GO" id="GO:0005634">
    <property type="term" value="C:nucleus"/>
    <property type="evidence" value="ECO:0007669"/>
    <property type="project" value="UniProtKB-SubCell"/>
</dbReference>
<dbReference type="InterPro" id="IPR036955">
    <property type="entry name" value="AP2/ERF_dom_sf"/>
</dbReference>
<dbReference type="Gene3D" id="3.40.50.1110">
    <property type="entry name" value="SGNH hydrolase"/>
    <property type="match status" value="1"/>
</dbReference>
<dbReference type="GO" id="GO:0016298">
    <property type="term" value="F:lipase activity"/>
    <property type="evidence" value="ECO:0007669"/>
    <property type="project" value="TreeGrafter"/>
</dbReference>
<accession>A0A0D3ADR2</accession>
<keyword evidence="6" id="KW-0539">Nucleus</keyword>
<dbReference type="SUPFAM" id="SSF54171">
    <property type="entry name" value="DNA-binding domain"/>
    <property type="match status" value="1"/>
</dbReference>
<evidence type="ECO:0000259" key="9">
    <source>
        <dbReference type="PROSITE" id="PS51032"/>
    </source>
</evidence>
<protein>
    <recommendedName>
        <fullName evidence="9">AP2/ERF domain-containing protein</fullName>
    </recommendedName>
</protein>
<dbReference type="InterPro" id="IPR044552">
    <property type="entry name" value="GLIP1-5/GLL25"/>
</dbReference>
<dbReference type="PROSITE" id="PS51032">
    <property type="entry name" value="AP2_ERF"/>
    <property type="match status" value="1"/>
</dbReference>
<dbReference type="Gene3D" id="3.30.730.10">
    <property type="entry name" value="AP2/ERF domain"/>
    <property type="match status" value="1"/>
</dbReference>
<reference evidence="10 11" key="1">
    <citation type="journal article" date="2014" name="Genome Biol.">
        <title>Transcriptome and methylome profiling reveals relics of genome dominance in the mesopolyploid Brassica oleracea.</title>
        <authorList>
            <person name="Parkin I.A."/>
            <person name="Koh C."/>
            <person name="Tang H."/>
            <person name="Robinson S.J."/>
            <person name="Kagale S."/>
            <person name="Clarke W.E."/>
            <person name="Town C.D."/>
            <person name="Nixon J."/>
            <person name="Krishnakumar V."/>
            <person name="Bidwell S.L."/>
            <person name="Denoeud F."/>
            <person name="Belcram H."/>
            <person name="Links M.G."/>
            <person name="Just J."/>
            <person name="Clarke C."/>
            <person name="Bender T."/>
            <person name="Huebert T."/>
            <person name="Mason A.S."/>
            <person name="Pires J.C."/>
            <person name="Barker G."/>
            <person name="Moore J."/>
            <person name="Walley P.G."/>
            <person name="Manoli S."/>
            <person name="Batley J."/>
            <person name="Edwards D."/>
            <person name="Nelson M.N."/>
            <person name="Wang X."/>
            <person name="Paterson A.H."/>
            <person name="King G."/>
            <person name="Bancroft I."/>
            <person name="Chalhoub B."/>
            <person name="Sharpe A.G."/>
        </authorList>
    </citation>
    <scope>NUCLEOTIDE SEQUENCE</scope>
    <source>
        <strain evidence="10 11">cv. TO1000</strain>
    </source>
</reference>
<evidence type="ECO:0000256" key="1">
    <source>
        <dbReference type="ARBA" id="ARBA00004123"/>
    </source>
</evidence>
<dbReference type="GO" id="GO:0003677">
    <property type="term" value="F:DNA binding"/>
    <property type="evidence" value="ECO:0007669"/>
    <property type="project" value="UniProtKB-KW"/>
</dbReference>
<dbReference type="PRINTS" id="PR00367">
    <property type="entry name" value="ETHRSPELEMNT"/>
</dbReference>
<evidence type="ECO:0000313" key="10">
    <source>
        <dbReference type="EnsemblPlants" id="Bo1g134510.1"/>
    </source>
</evidence>
<dbReference type="SMART" id="SM00380">
    <property type="entry name" value="AP2"/>
    <property type="match status" value="1"/>
</dbReference>
<sequence length="611" mass="67714">MCGGAIISDFIPPPSFRRVTSEFLWPDLKKSKGKASKKRSDFFDLDDEFEADFQGFEDDDASFDCEDDDDEVFAKVKPFVFTATTKPVASPPTGKISGIDSNLALCSVSGKKIIESGGQAEKSAKRKRKNQYRGIRQRPWGKWAAEIRDPRKGSREWLGTFDTAEEAARAYDAAARRIRGSKAKVNFPEESNNNRSVSLKRPSAKKLVAKPNQSPISVQQPMSQYCNNSFGDVSFVEEKPQMYNNQFGLANSYNNQYFSSDQGSNSFDCSEFGRSDHGPKTPEISSMLVNNNQAPFIEVTNAAKKLKPSSDDWTSNNDQSDDLMAYLDNALWESPSPLEVEAMLGVDAAAVTQGEENPMDLWSLDDINYMLEGDFAVEGGMEKRAYNRGALLIAKSVTKGGQLQSYVAAGMATESVIVVDSYSRADLMIVGNVISLGSQLNNFENVEKMLKDRLGDAETKRIISRAVYLIHIGPNDYFYSLSVNASNFQSKTKDTFVDYGIGNTTTVIEGQLPDFKYSLFDLYTADTETMANPTKHGFKEVKKACCGSGPFWGSRTCGYQEGMSHGYELCDNVSDYMFFDGSHTTEKANQQTAELMWDGPSDLVGPYNLKT</sequence>
<comment type="subcellular location">
    <subcellularLocation>
        <location evidence="1">Nucleus</location>
    </subcellularLocation>
</comment>
<keyword evidence="11" id="KW-1185">Reference proteome</keyword>